<dbReference type="InterPro" id="IPR008902">
    <property type="entry name" value="Rhamnosid_concanavalin"/>
</dbReference>
<dbReference type="Pfam" id="PF05592">
    <property type="entry name" value="Bac_rhamnosid"/>
    <property type="match status" value="1"/>
</dbReference>
<dbReference type="EMBL" id="MU863702">
    <property type="protein sequence ID" value="KAK4096664.1"/>
    <property type="molecule type" value="Genomic_DNA"/>
</dbReference>
<evidence type="ECO:0000256" key="2">
    <source>
        <dbReference type="ARBA" id="ARBA00012652"/>
    </source>
</evidence>
<comment type="catalytic activity">
    <reaction evidence="1">
        <text>Hydrolysis of terminal non-reducing alpha-L-rhamnose residues in alpha-L-rhamnosides.</text>
        <dbReference type="EC" id="3.2.1.40"/>
    </reaction>
</comment>
<dbReference type="Pfam" id="PF25788">
    <property type="entry name" value="Ig_Rha78A_N"/>
    <property type="match status" value="1"/>
</dbReference>
<dbReference type="InterPro" id="IPR008928">
    <property type="entry name" value="6-hairpin_glycosidase_sf"/>
</dbReference>
<evidence type="ECO:0000256" key="3">
    <source>
        <dbReference type="ARBA" id="ARBA00022801"/>
    </source>
</evidence>
<evidence type="ECO:0000259" key="7">
    <source>
        <dbReference type="Pfam" id="PF17390"/>
    </source>
</evidence>
<keyword evidence="9" id="KW-1185">Reference proteome</keyword>
<dbReference type="InterPro" id="IPR013783">
    <property type="entry name" value="Ig-like_fold"/>
</dbReference>
<dbReference type="PANTHER" id="PTHR33307">
    <property type="entry name" value="ALPHA-RHAMNOSIDASE (EUROFUNG)"/>
    <property type="match status" value="1"/>
</dbReference>
<dbReference type="Proteomes" id="UP001305647">
    <property type="component" value="Unassembled WGS sequence"/>
</dbReference>
<evidence type="ECO:0000256" key="1">
    <source>
        <dbReference type="ARBA" id="ARBA00001445"/>
    </source>
</evidence>
<feature type="domain" description="Bacterial alpha-L-rhamnosidase N-terminal" evidence="5">
    <location>
        <begin position="154"/>
        <end position="299"/>
    </location>
</feature>
<sequence length="917" mass="101479">MTTVSDVQFEQYHEPNTFGVHETKPRLSWKLTNAPSGFRQHGYEVELSVQHTPAETTAVSTVKHTSALCTLVSWPFDEPLQSRQRVSVRVRVWDEQAKVTDWSEPARLEVGLLNRATDWTAQLITAPWAPSTSTSGPQPEQLFRKPFSVDSEASIDRARLYITAQGVYEAEINGGRIGDHFLAPGWTAYDGRLQYQTYDVTGALQSTGANCLGVRIAEGWFCGRIGFEGGHRNIWGPHPALMAQLEITYSDGSVQGVCTDASWSVTSGPIRLAEIYDGEKYDATLEVPSWSCAAGDNIAESAAGSRWEPALVLPPLPDAVQLTAGFGEPVRRVETLQPVEKMTTPLGKTIVDFGQNLVGYIRVKKIRGARHDKITLSHAEVLENGELGTRPLRICRATDEYTLKGTPEGESYEPRFTFHGFRYLQVDGWPGDLDLLASVEAVVCHTDMKPAGDFACSEPLLNQLYQNVRWGMRGNFLSVPTDCPQRDERMGWTGDLALFAPTAVLIYDCFNMLRNWLIDVEHDQGVLGGVPPMVSPNATLPDPVWCRRLPCAIWHDVTILGPWALYEETGDVAILAQQHNSMLEWMRVLPRSKSGTLTHLWDPAPFQLGDWLDPAAPPDQPWKSATDAKMVANMFLVQSLDLMSRISSLLNRSSEHDHFTSEAALARAEFHREYVTPTGRLVSDTQAAYALAISLDILTPSQLPRAAARLAELVRKANFCIATGFAATPYLCEALASTGHLQVAFAALLQTRCPSWLYPVTMGATTVWERWDGLLPPEEGGGINPGEMTSFNHYALGAVAKFMHERIAGLRRLEPGWTRCRVEPAVGARFVSGSAEHETLRGRVSCRWSTTGMGADSGEEVMRLSVCVPYGTAVEVVLPTVDAGQRREEVGHGTWEFETTFKRDYEWPVVPLKPKSN</sequence>
<name>A0AAN6PU37_9PEZI</name>
<dbReference type="GO" id="GO:0030596">
    <property type="term" value="F:alpha-L-rhamnosidase activity"/>
    <property type="evidence" value="ECO:0007669"/>
    <property type="project" value="UniProtKB-EC"/>
</dbReference>
<keyword evidence="3 8" id="KW-0378">Hydrolase</keyword>
<dbReference type="InterPro" id="IPR035398">
    <property type="entry name" value="Bac_rhamnosid_C"/>
</dbReference>
<dbReference type="InterPro" id="IPR035396">
    <property type="entry name" value="Bac_rhamnosid6H"/>
</dbReference>
<feature type="domain" description="Alpha-L-rhamnosidase six-hairpin glycosidase" evidence="6">
    <location>
        <begin position="451"/>
        <end position="807"/>
    </location>
</feature>
<dbReference type="Gene3D" id="1.50.10.10">
    <property type="match status" value="1"/>
</dbReference>
<accession>A0AAN6PU37</accession>
<dbReference type="EC" id="3.2.1.40" evidence="2"/>
<dbReference type="AlphaFoldDB" id="A0AAN6PU37"/>
<dbReference type="Gene3D" id="2.60.420.10">
    <property type="entry name" value="Maltose phosphorylase, domain 3"/>
    <property type="match status" value="1"/>
</dbReference>
<dbReference type="Gene3D" id="2.60.120.260">
    <property type="entry name" value="Galactose-binding domain-like"/>
    <property type="match status" value="2"/>
</dbReference>
<dbReference type="PIRSF" id="PIRSF010631">
    <property type="entry name" value="A-rhamnsds"/>
    <property type="match status" value="1"/>
</dbReference>
<proteinExistence type="predicted"/>
<dbReference type="GO" id="GO:0005975">
    <property type="term" value="P:carbohydrate metabolic process"/>
    <property type="evidence" value="ECO:0007669"/>
    <property type="project" value="InterPro"/>
</dbReference>
<reference evidence="8" key="2">
    <citation type="submission" date="2023-05" db="EMBL/GenBank/DDBJ databases">
        <authorList>
            <consortium name="Lawrence Berkeley National Laboratory"/>
            <person name="Steindorff A."/>
            <person name="Hensen N."/>
            <person name="Bonometti L."/>
            <person name="Westerberg I."/>
            <person name="Brannstrom I.O."/>
            <person name="Guillou S."/>
            <person name="Cros-Aarteil S."/>
            <person name="Calhoun S."/>
            <person name="Haridas S."/>
            <person name="Kuo A."/>
            <person name="Mondo S."/>
            <person name="Pangilinan J."/>
            <person name="Riley R."/>
            <person name="Labutti K."/>
            <person name="Andreopoulos B."/>
            <person name="Lipzen A."/>
            <person name="Chen C."/>
            <person name="Yanf M."/>
            <person name="Daum C."/>
            <person name="Ng V."/>
            <person name="Clum A."/>
            <person name="Ohm R."/>
            <person name="Martin F."/>
            <person name="Silar P."/>
            <person name="Natvig D."/>
            <person name="Lalanne C."/>
            <person name="Gautier V."/>
            <person name="Ament-Velasquez S.L."/>
            <person name="Kruys A."/>
            <person name="Hutchinson M.I."/>
            <person name="Powell A.J."/>
            <person name="Barry K."/>
            <person name="Miller A.N."/>
            <person name="Grigoriev I.V."/>
            <person name="Debuchy R."/>
            <person name="Gladieux P."/>
            <person name="Thoren M.H."/>
            <person name="Johannesson H."/>
        </authorList>
    </citation>
    <scope>NUCLEOTIDE SEQUENCE</scope>
    <source>
        <strain evidence="8">CBS 757.83</strain>
    </source>
</reference>
<comment type="caution">
    <text evidence="8">The sequence shown here is derived from an EMBL/GenBank/DDBJ whole genome shotgun (WGS) entry which is preliminary data.</text>
</comment>
<dbReference type="SUPFAM" id="SSF48208">
    <property type="entry name" value="Six-hairpin glycosidases"/>
    <property type="match status" value="1"/>
</dbReference>
<dbReference type="Pfam" id="PF17390">
    <property type="entry name" value="Bac_rhamnosid_C"/>
    <property type="match status" value="1"/>
</dbReference>
<dbReference type="InterPro" id="IPR012341">
    <property type="entry name" value="6hp_glycosidase-like_sf"/>
</dbReference>
<dbReference type="Pfam" id="PF08531">
    <property type="entry name" value="Bac_rhamnosid_N"/>
    <property type="match status" value="1"/>
</dbReference>
<dbReference type="Gene3D" id="2.60.40.10">
    <property type="entry name" value="Immunoglobulins"/>
    <property type="match status" value="1"/>
</dbReference>
<feature type="domain" description="Alpha-L-rhamnosidase concanavalin-like" evidence="4">
    <location>
        <begin position="344"/>
        <end position="443"/>
    </location>
</feature>
<evidence type="ECO:0000313" key="8">
    <source>
        <dbReference type="EMBL" id="KAK4096664.1"/>
    </source>
</evidence>
<gene>
    <name evidence="8" type="ORF">N658DRAFT_501308</name>
</gene>
<organism evidence="8 9">
    <name type="scientific">Parathielavia hyrcaniae</name>
    <dbReference type="NCBI Taxonomy" id="113614"/>
    <lineage>
        <taxon>Eukaryota</taxon>
        <taxon>Fungi</taxon>
        <taxon>Dikarya</taxon>
        <taxon>Ascomycota</taxon>
        <taxon>Pezizomycotina</taxon>
        <taxon>Sordariomycetes</taxon>
        <taxon>Sordariomycetidae</taxon>
        <taxon>Sordariales</taxon>
        <taxon>Chaetomiaceae</taxon>
        <taxon>Parathielavia</taxon>
    </lineage>
</organism>
<evidence type="ECO:0000259" key="6">
    <source>
        <dbReference type="Pfam" id="PF17389"/>
    </source>
</evidence>
<evidence type="ECO:0000259" key="5">
    <source>
        <dbReference type="Pfam" id="PF08531"/>
    </source>
</evidence>
<dbReference type="InterPro" id="IPR016007">
    <property type="entry name" value="Alpha_rhamnosid"/>
</dbReference>
<dbReference type="InterPro" id="IPR013737">
    <property type="entry name" value="Bac_rhamnosid_N"/>
</dbReference>
<evidence type="ECO:0000313" key="9">
    <source>
        <dbReference type="Proteomes" id="UP001305647"/>
    </source>
</evidence>
<reference evidence="8" key="1">
    <citation type="journal article" date="2023" name="Mol. Phylogenet. Evol.">
        <title>Genome-scale phylogeny and comparative genomics of the fungal order Sordariales.</title>
        <authorList>
            <person name="Hensen N."/>
            <person name="Bonometti L."/>
            <person name="Westerberg I."/>
            <person name="Brannstrom I.O."/>
            <person name="Guillou S."/>
            <person name="Cros-Aarteil S."/>
            <person name="Calhoun S."/>
            <person name="Haridas S."/>
            <person name="Kuo A."/>
            <person name="Mondo S."/>
            <person name="Pangilinan J."/>
            <person name="Riley R."/>
            <person name="LaButti K."/>
            <person name="Andreopoulos B."/>
            <person name="Lipzen A."/>
            <person name="Chen C."/>
            <person name="Yan M."/>
            <person name="Daum C."/>
            <person name="Ng V."/>
            <person name="Clum A."/>
            <person name="Steindorff A."/>
            <person name="Ohm R.A."/>
            <person name="Martin F."/>
            <person name="Silar P."/>
            <person name="Natvig D.O."/>
            <person name="Lalanne C."/>
            <person name="Gautier V."/>
            <person name="Ament-Velasquez S.L."/>
            <person name="Kruys A."/>
            <person name="Hutchinson M.I."/>
            <person name="Powell A.J."/>
            <person name="Barry K."/>
            <person name="Miller A.N."/>
            <person name="Grigoriev I.V."/>
            <person name="Debuchy R."/>
            <person name="Gladieux P."/>
            <person name="Hiltunen Thoren M."/>
            <person name="Johannesson H."/>
        </authorList>
    </citation>
    <scope>NUCLEOTIDE SEQUENCE</scope>
    <source>
        <strain evidence="8">CBS 757.83</strain>
    </source>
</reference>
<protein>
    <recommendedName>
        <fullName evidence="2">alpha-L-rhamnosidase</fullName>
        <ecNumber evidence="2">3.2.1.40</ecNumber>
    </recommendedName>
</protein>
<dbReference type="Pfam" id="PF17389">
    <property type="entry name" value="Bac_rhamnosid6H"/>
    <property type="match status" value="1"/>
</dbReference>
<feature type="domain" description="Alpha-L-rhamnosidase C-terminal" evidence="7">
    <location>
        <begin position="809"/>
        <end position="888"/>
    </location>
</feature>
<dbReference type="PANTHER" id="PTHR33307:SF6">
    <property type="entry name" value="ALPHA-RHAMNOSIDASE (EUROFUNG)-RELATED"/>
    <property type="match status" value="1"/>
</dbReference>
<evidence type="ECO:0000259" key="4">
    <source>
        <dbReference type="Pfam" id="PF05592"/>
    </source>
</evidence>